<evidence type="ECO:0000313" key="3">
    <source>
        <dbReference type="Proteomes" id="UP000663860"/>
    </source>
</evidence>
<dbReference type="AlphaFoldDB" id="A0A815MRK7"/>
<dbReference type="InterPro" id="IPR006652">
    <property type="entry name" value="Kelch_1"/>
</dbReference>
<dbReference type="EMBL" id="CAJNOE010001496">
    <property type="protein sequence ID" value="CAF1428232.1"/>
    <property type="molecule type" value="Genomic_DNA"/>
</dbReference>
<keyword evidence="1" id="KW-0880">Kelch repeat</keyword>
<comment type="caution">
    <text evidence="2">The sequence shown here is derived from an EMBL/GenBank/DDBJ whole genome shotgun (WGS) entry which is preliminary data.</text>
</comment>
<accession>A0A815MRK7</accession>
<evidence type="ECO:0000256" key="1">
    <source>
        <dbReference type="ARBA" id="ARBA00022441"/>
    </source>
</evidence>
<sequence length="28" mass="2850">TASVLSNGKVLVTGGYNGHIALDSAELY</sequence>
<gene>
    <name evidence="2" type="ORF">IZO911_LOCUS41077</name>
</gene>
<dbReference type="Proteomes" id="UP000663860">
    <property type="component" value="Unassembled WGS sequence"/>
</dbReference>
<name>A0A815MRK7_9BILA</name>
<proteinExistence type="predicted"/>
<dbReference type="Pfam" id="PF01344">
    <property type="entry name" value="Kelch_1"/>
    <property type="match status" value="1"/>
</dbReference>
<reference evidence="2" key="1">
    <citation type="submission" date="2021-02" db="EMBL/GenBank/DDBJ databases">
        <authorList>
            <person name="Nowell W R."/>
        </authorList>
    </citation>
    <scope>NUCLEOTIDE SEQUENCE</scope>
</reference>
<evidence type="ECO:0000313" key="2">
    <source>
        <dbReference type="EMBL" id="CAF1428232.1"/>
    </source>
</evidence>
<feature type="non-terminal residue" evidence="2">
    <location>
        <position position="1"/>
    </location>
</feature>
<organism evidence="2 3">
    <name type="scientific">Adineta steineri</name>
    <dbReference type="NCBI Taxonomy" id="433720"/>
    <lineage>
        <taxon>Eukaryota</taxon>
        <taxon>Metazoa</taxon>
        <taxon>Spiralia</taxon>
        <taxon>Gnathifera</taxon>
        <taxon>Rotifera</taxon>
        <taxon>Eurotatoria</taxon>
        <taxon>Bdelloidea</taxon>
        <taxon>Adinetida</taxon>
        <taxon>Adinetidae</taxon>
        <taxon>Adineta</taxon>
    </lineage>
</organism>
<protein>
    <submittedName>
        <fullName evidence="2">Uncharacterized protein</fullName>
    </submittedName>
</protein>